<accession>A0A919MUZ1</accession>
<keyword evidence="2 5" id="KW-0645">Protease</keyword>
<dbReference type="PROSITE" id="PS00138">
    <property type="entry name" value="SUBTILASE_SER"/>
    <property type="match status" value="1"/>
</dbReference>
<dbReference type="SUPFAM" id="SSF52743">
    <property type="entry name" value="Subtilisin-like"/>
    <property type="match status" value="1"/>
</dbReference>
<dbReference type="Gene3D" id="3.40.50.200">
    <property type="entry name" value="Peptidase S8/S53 domain"/>
    <property type="match status" value="1"/>
</dbReference>
<evidence type="ECO:0000259" key="8">
    <source>
        <dbReference type="Pfam" id="PF00082"/>
    </source>
</evidence>
<organism evidence="9 10">
    <name type="scientific">Paractinoplanes rishiriensis</name>
    <dbReference type="NCBI Taxonomy" id="1050105"/>
    <lineage>
        <taxon>Bacteria</taxon>
        <taxon>Bacillati</taxon>
        <taxon>Actinomycetota</taxon>
        <taxon>Actinomycetes</taxon>
        <taxon>Micromonosporales</taxon>
        <taxon>Micromonosporaceae</taxon>
        <taxon>Paractinoplanes</taxon>
    </lineage>
</organism>
<dbReference type="InterPro" id="IPR000209">
    <property type="entry name" value="Peptidase_S8/S53_dom"/>
</dbReference>
<keyword evidence="3 5" id="KW-0378">Hydrolase</keyword>
<dbReference type="PANTHER" id="PTHR43806:SF11">
    <property type="entry name" value="CEREVISIN-RELATED"/>
    <property type="match status" value="1"/>
</dbReference>
<comment type="caution">
    <text evidence="9">The sequence shown here is derived from an EMBL/GenBank/DDBJ whole genome shotgun (WGS) entry which is preliminary data.</text>
</comment>
<dbReference type="Pfam" id="PF00082">
    <property type="entry name" value="Peptidase_S8"/>
    <property type="match status" value="1"/>
</dbReference>
<dbReference type="InterPro" id="IPR034193">
    <property type="entry name" value="PCSK9_ProteinaseK-like"/>
</dbReference>
<comment type="similarity">
    <text evidence="1 5 6">Belongs to the peptidase S8 family.</text>
</comment>
<evidence type="ECO:0000256" key="6">
    <source>
        <dbReference type="RuleBase" id="RU003355"/>
    </source>
</evidence>
<gene>
    <name evidence="9" type="ORF">Ari01nite_05450</name>
</gene>
<dbReference type="SUPFAM" id="SSF49313">
    <property type="entry name" value="Cadherin-like"/>
    <property type="match status" value="2"/>
</dbReference>
<dbReference type="PROSITE" id="PS00136">
    <property type="entry name" value="SUBTILASE_ASP"/>
    <property type="match status" value="1"/>
</dbReference>
<dbReference type="PROSITE" id="PS00137">
    <property type="entry name" value="SUBTILASE_HIS"/>
    <property type="match status" value="1"/>
</dbReference>
<dbReference type="RefSeq" id="WP_203778925.1">
    <property type="nucleotide sequence ID" value="NZ_BOMV01000005.1"/>
</dbReference>
<evidence type="ECO:0000256" key="2">
    <source>
        <dbReference type="ARBA" id="ARBA00022670"/>
    </source>
</evidence>
<dbReference type="PROSITE" id="PS51892">
    <property type="entry name" value="SUBTILASE"/>
    <property type="match status" value="1"/>
</dbReference>
<dbReference type="GO" id="GO:0005509">
    <property type="term" value="F:calcium ion binding"/>
    <property type="evidence" value="ECO:0007669"/>
    <property type="project" value="InterPro"/>
</dbReference>
<dbReference type="CDD" id="cd04077">
    <property type="entry name" value="Peptidases_S8_PCSK9_ProteinaseK_like"/>
    <property type="match status" value="1"/>
</dbReference>
<evidence type="ECO:0000256" key="1">
    <source>
        <dbReference type="ARBA" id="ARBA00011073"/>
    </source>
</evidence>
<dbReference type="PANTHER" id="PTHR43806">
    <property type="entry name" value="PEPTIDASE S8"/>
    <property type="match status" value="1"/>
</dbReference>
<dbReference type="GO" id="GO:0004252">
    <property type="term" value="F:serine-type endopeptidase activity"/>
    <property type="evidence" value="ECO:0007669"/>
    <property type="project" value="UniProtKB-UniRule"/>
</dbReference>
<dbReference type="GO" id="GO:0016020">
    <property type="term" value="C:membrane"/>
    <property type="evidence" value="ECO:0007669"/>
    <property type="project" value="InterPro"/>
</dbReference>
<dbReference type="GO" id="GO:0005975">
    <property type="term" value="P:carbohydrate metabolic process"/>
    <property type="evidence" value="ECO:0007669"/>
    <property type="project" value="UniProtKB-ARBA"/>
</dbReference>
<dbReference type="InterPro" id="IPR013783">
    <property type="entry name" value="Ig-like_fold"/>
</dbReference>
<dbReference type="InterPro" id="IPR023828">
    <property type="entry name" value="Peptidase_S8_Ser-AS"/>
</dbReference>
<feature type="signal peptide" evidence="7">
    <location>
        <begin position="1"/>
        <end position="26"/>
    </location>
</feature>
<name>A0A919MUZ1_9ACTN</name>
<dbReference type="InterPro" id="IPR036852">
    <property type="entry name" value="Peptidase_S8/S53_dom_sf"/>
</dbReference>
<dbReference type="FunFam" id="3.40.50.200:FF:000014">
    <property type="entry name" value="Proteinase K"/>
    <property type="match status" value="1"/>
</dbReference>
<feature type="active site" description="Charge relay system" evidence="5">
    <location>
        <position position="308"/>
    </location>
</feature>
<dbReference type="InterPro" id="IPR015500">
    <property type="entry name" value="Peptidase_S8_subtilisin-rel"/>
</dbReference>
<sequence length="532" mass="54621">MRMRVFGTLVTATAIAVAGAAVPAHAAEGRVFGTAEPGAIPGRYLVTTADGVHTEQLTAPQARRRAAHTGVLMVEQDRTVRLSAYRQTNPTWGLDRIDQRAVTRSKTYAPMDDGSSVHAYVIDSGVRITHAQFGGRASYGYDFADGDRTASDCNGHGTHVAGTIGGSTYGVAKKVKLVAVRVLDCEGSGSLSDVIAGINWVTKNAVKPAVANMSLGGSRSKTLEAAVAKSIKSGITYVLAAGNENVNAGNVSPAALPAAITVGATDSKDRRASFSNYGSVLDLFAPGVDILSSVATSNTAAAYYSGTSMASPHVAGAAAMVLDAFPAYTPLQVRNVLVGKATTGKVTGLKGSPNRLLFTPAPAAAPVIATKGIAVTAGKAYSGKLALTAARRGSWSLAGGSLPKGLVLSAAGAITGTPTAPGTATVQVRFVDYVPNTVTRTLTVTVQSTTPVISTTALAEAYAEVYYEHQLTVADHRAGSWAVTAGELPAGLALEPDGVLWGYPEAGEATFTVTFTDTWGRTASEVYTLIVG</sequence>
<reference evidence="9" key="1">
    <citation type="submission" date="2021-01" db="EMBL/GenBank/DDBJ databases">
        <title>Whole genome shotgun sequence of Actinoplanes rishiriensis NBRC 108556.</title>
        <authorList>
            <person name="Komaki H."/>
            <person name="Tamura T."/>
        </authorList>
    </citation>
    <scope>NUCLEOTIDE SEQUENCE</scope>
    <source>
        <strain evidence="9">NBRC 108556</strain>
    </source>
</reference>
<feature type="active site" description="Charge relay system" evidence="5">
    <location>
        <position position="123"/>
    </location>
</feature>
<evidence type="ECO:0000313" key="9">
    <source>
        <dbReference type="EMBL" id="GIE93080.1"/>
    </source>
</evidence>
<protein>
    <recommendedName>
        <fullName evidence="8">Peptidase S8/S53 domain-containing protein</fullName>
    </recommendedName>
</protein>
<evidence type="ECO:0000256" key="4">
    <source>
        <dbReference type="ARBA" id="ARBA00022825"/>
    </source>
</evidence>
<dbReference type="InterPro" id="IPR015919">
    <property type="entry name" value="Cadherin-like_sf"/>
</dbReference>
<keyword evidence="10" id="KW-1185">Reference proteome</keyword>
<dbReference type="Proteomes" id="UP000636960">
    <property type="component" value="Unassembled WGS sequence"/>
</dbReference>
<dbReference type="Gene3D" id="2.60.40.10">
    <property type="entry name" value="Immunoglobulins"/>
    <property type="match status" value="2"/>
</dbReference>
<feature type="active site" description="Charge relay system" evidence="5">
    <location>
        <position position="156"/>
    </location>
</feature>
<dbReference type="GO" id="GO:0006508">
    <property type="term" value="P:proteolysis"/>
    <property type="evidence" value="ECO:0007669"/>
    <property type="project" value="UniProtKB-KW"/>
</dbReference>
<proteinExistence type="inferred from homology"/>
<dbReference type="InterPro" id="IPR022398">
    <property type="entry name" value="Peptidase_S8_His-AS"/>
</dbReference>
<dbReference type="Pfam" id="PF05345">
    <property type="entry name" value="He_PIG"/>
    <property type="match status" value="2"/>
</dbReference>
<dbReference type="EMBL" id="BOMV01000005">
    <property type="protein sequence ID" value="GIE93080.1"/>
    <property type="molecule type" value="Genomic_DNA"/>
</dbReference>
<dbReference type="InterPro" id="IPR050131">
    <property type="entry name" value="Peptidase_S8_subtilisin-like"/>
</dbReference>
<feature type="domain" description="Peptidase S8/S53" evidence="8">
    <location>
        <begin position="121"/>
        <end position="349"/>
    </location>
</feature>
<evidence type="ECO:0000256" key="3">
    <source>
        <dbReference type="ARBA" id="ARBA00022801"/>
    </source>
</evidence>
<dbReference type="PRINTS" id="PR00723">
    <property type="entry name" value="SUBTILISIN"/>
</dbReference>
<keyword evidence="7" id="KW-0732">Signal</keyword>
<feature type="chain" id="PRO_5038048268" description="Peptidase S8/S53 domain-containing protein" evidence="7">
    <location>
        <begin position="27"/>
        <end position="532"/>
    </location>
</feature>
<dbReference type="GO" id="GO:0005615">
    <property type="term" value="C:extracellular space"/>
    <property type="evidence" value="ECO:0007669"/>
    <property type="project" value="TreeGrafter"/>
</dbReference>
<dbReference type="AlphaFoldDB" id="A0A919MUZ1"/>
<evidence type="ECO:0000313" key="10">
    <source>
        <dbReference type="Proteomes" id="UP000636960"/>
    </source>
</evidence>
<evidence type="ECO:0000256" key="7">
    <source>
        <dbReference type="SAM" id="SignalP"/>
    </source>
</evidence>
<dbReference type="InterPro" id="IPR023827">
    <property type="entry name" value="Peptidase_S8_Asp-AS"/>
</dbReference>
<evidence type="ECO:0000256" key="5">
    <source>
        <dbReference type="PROSITE-ProRule" id="PRU01240"/>
    </source>
</evidence>
<keyword evidence="4 5" id="KW-0720">Serine protease</keyword>